<evidence type="ECO:0000256" key="4">
    <source>
        <dbReference type="ARBA" id="ARBA00023136"/>
    </source>
</evidence>
<dbReference type="AlphaFoldDB" id="A0A8H5HJ90"/>
<feature type="region of interest" description="Disordered" evidence="5">
    <location>
        <begin position="1"/>
        <end position="27"/>
    </location>
</feature>
<reference evidence="8 9" key="1">
    <citation type="journal article" date="2020" name="ISME J.">
        <title>Uncovering the hidden diversity of litter-decomposition mechanisms in mushroom-forming fungi.</title>
        <authorList>
            <person name="Floudas D."/>
            <person name="Bentzer J."/>
            <person name="Ahren D."/>
            <person name="Johansson T."/>
            <person name="Persson P."/>
            <person name="Tunlid A."/>
        </authorList>
    </citation>
    <scope>NUCLEOTIDE SEQUENCE [LARGE SCALE GENOMIC DNA]</scope>
    <source>
        <strain evidence="8 9">CBS 661.87</strain>
    </source>
</reference>
<feature type="transmembrane region" description="Helical" evidence="6">
    <location>
        <begin position="61"/>
        <end position="82"/>
    </location>
</feature>
<keyword evidence="2 6" id="KW-0812">Transmembrane</keyword>
<dbReference type="InterPro" id="IPR006694">
    <property type="entry name" value="Fatty_acid_hydroxylase"/>
</dbReference>
<dbReference type="GO" id="GO:0008610">
    <property type="term" value="P:lipid biosynthetic process"/>
    <property type="evidence" value="ECO:0007669"/>
    <property type="project" value="InterPro"/>
</dbReference>
<dbReference type="GO" id="GO:0016020">
    <property type="term" value="C:membrane"/>
    <property type="evidence" value="ECO:0007669"/>
    <property type="project" value="UniProtKB-SubCell"/>
</dbReference>
<comment type="caution">
    <text evidence="8">The sequence shown here is derived from an EMBL/GenBank/DDBJ whole genome shotgun (WGS) entry which is preliminary data.</text>
</comment>
<dbReference type="GO" id="GO:0016491">
    <property type="term" value="F:oxidoreductase activity"/>
    <property type="evidence" value="ECO:0007669"/>
    <property type="project" value="InterPro"/>
</dbReference>
<evidence type="ECO:0000313" key="8">
    <source>
        <dbReference type="EMBL" id="KAF5384357.1"/>
    </source>
</evidence>
<keyword evidence="3 6" id="KW-1133">Transmembrane helix</keyword>
<dbReference type="EMBL" id="JAACJP010000005">
    <property type="protein sequence ID" value="KAF5384357.1"/>
    <property type="molecule type" value="Genomic_DNA"/>
</dbReference>
<feature type="transmembrane region" description="Helical" evidence="6">
    <location>
        <begin position="254"/>
        <end position="275"/>
    </location>
</feature>
<dbReference type="Pfam" id="PF04116">
    <property type="entry name" value="FA_hydroxylase"/>
    <property type="match status" value="1"/>
</dbReference>
<feature type="domain" description="Fatty acid hydroxylase" evidence="7">
    <location>
        <begin position="258"/>
        <end position="417"/>
    </location>
</feature>
<proteinExistence type="predicted"/>
<sequence length="474" mass="54274">MNNTAHVPGSSLRQRAKSPSHDRSATEFDSRINERIADKIQQEIWFRILRLPSRITHSVRIVPLTLIVLWIFLVLSNTYGPFGYWESFIRMSTGYRQRFTNTQLARQTGLDSPGLDSYSLWRGVVVISIVTTLTYVSISLLALRHELFHWKPELLARYLDQAKVSFPGRYLPSVWLDRAFNLYEHKHAENTFNKIQNRGHRAVEDHRAFLKIVICVAGNILVSYFVVFAMWMTLLHTKFESHNIVKLPRSMVPPVQAVIWYLINDTFYFFPHFIAHTPRGRKGMLHKVLPNKIAEQLQEFFRNIHKTHHKSKANLAIAAWYCSPTEQILFNLFPAMIGPIGTQVLADAMGYSDTWGTHIIALYIWCIAGTASSVLAHTGYRSRWNDPGLHDEHHEYAFGQDAVNFGTAGVWDLIFGTRSMKSANGAVAWHAQRDRQAALVAASKRSGIPLTKQQTLIIQQPLSDPDWADSRIED</sequence>
<keyword evidence="9" id="KW-1185">Reference proteome</keyword>
<protein>
    <recommendedName>
        <fullName evidence="7">Fatty acid hydroxylase domain-containing protein</fullName>
    </recommendedName>
</protein>
<evidence type="ECO:0000256" key="5">
    <source>
        <dbReference type="SAM" id="MobiDB-lite"/>
    </source>
</evidence>
<feature type="transmembrane region" description="Helical" evidence="6">
    <location>
        <begin position="120"/>
        <end position="143"/>
    </location>
</feature>
<evidence type="ECO:0000256" key="3">
    <source>
        <dbReference type="ARBA" id="ARBA00022989"/>
    </source>
</evidence>
<evidence type="ECO:0000256" key="2">
    <source>
        <dbReference type="ARBA" id="ARBA00022692"/>
    </source>
</evidence>
<evidence type="ECO:0000313" key="9">
    <source>
        <dbReference type="Proteomes" id="UP000565441"/>
    </source>
</evidence>
<dbReference type="OrthoDB" id="408954at2759"/>
<feature type="transmembrane region" description="Helical" evidence="6">
    <location>
        <begin position="208"/>
        <end position="234"/>
    </location>
</feature>
<name>A0A8H5HJ90_9AGAR</name>
<dbReference type="Proteomes" id="UP000565441">
    <property type="component" value="Unassembled WGS sequence"/>
</dbReference>
<dbReference type="InterPro" id="IPR050307">
    <property type="entry name" value="Sterol_Desaturase_Related"/>
</dbReference>
<evidence type="ECO:0000256" key="1">
    <source>
        <dbReference type="ARBA" id="ARBA00004370"/>
    </source>
</evidence>
<accession>A0A8H5HJ90</accession>
<gene>
    <name evidence="8" type="ORF">D9615_003154</name>
</gene>
<organism evidence="8 9">
    <name type="scientific">Tricholomella constricta</name>
    <dbReference type="NCBI Taxonomy" id="117010"/>
    <lineage>
        <taxon>Eukaryota</taxon>
        <taxon>Fungi</taxon>
        <taxon>Dikarya</taxon>
        <taxon>Basidiomycota</taxon>
        <taxon>Agaricomycotina</taxon>
        <taxon>Agaricomycetes</taxon>
        <taxon>Agaricomycetidae</taxon>
        <taxon>Agaricales</taxon>
        <taxon>Tricholomatineae</taxon>
        <taxon>Lyophyllaceae</taxon>
        <taxon>Tricholomella</taxon>
    </lineage>
</organism>
<evidence type="ECO:0000256" key="6">
    <source>
        <dbReference type="SAM" id="Phobius"/>
    </source>
</evidence>
<keyword evidence="4 6" id="KW-0472">Membrane</keyword>
<dbReference type="PANTHER" id="PTHR11863">
    <property type="entry name" value="STEROL DESATURASE"/>
    <property type="match status" value="1"/>
</dbReference>
<comment type="subcellular location">
    <subcellularLocation>
        <location evidence="1">Membrane</location>
    </subcellularLocation>
</comment>
<dbReference type="GO" id="GO:0005506">
    <property type="term" value="F:iron ion binding"/>
    <property type="evidence" value="ECO:0007669"/>
    <property type="project" value="InterPro"/>
</dbReference>
<evidence type="ECO:0000259" key="7">
    <source>
        <dbReference type="Pfam" id="PF04116"/>
    </source>
</evidence>